<dbReference type="PANTHER" id="PTHR21666:SF270">
    <property type="entry name" value="MUREIN HYDROLASE ACTIVATOR ENVC"/>
    <property type="match status" value="1"/>
</dbReference>
<dbReference type="Pfam" id="PF01551">
    <property type="entry name" value="Peptidase_M23"/>
    <property type="match status" value="1"/>
</dbReference>
<dbReference type="Gene3D" id="2.70.70.10">
    <property type="entry name" value="Glucose Permease (Domain IIA)"/>
    <property type="match status" value="1"/>
</dbReference>
<dbReference type="InterPro" id="IPR016047">
    <property type="entry name" value="M23ase_b-sheet_dom"/>
</dbReference>
<gene>
    <name evidence="2" type="ORF">F6R98_06195</name>
</gene>
<dbReference type="RefSeq" id="WP_153248250.1">
    <property type="nucleotide sequence ID" value="NZ_CP044205.1"/>
</dbReference>
<accession>A0A5Q0BJD4</accession>
<evidence type="ECO:0000259" key="1">
    <source>
        <dbReference type="Pfam" id="PF01551"/>
    </source>
</evidence>
<dbReference type="EMBL" id="CP044205">
    <property type="protein sequence ID" value="QFY42268.1"/>
    <property type="molecule type" value="Genomic_DNA"/>
</dbReference>
<organism evidence="2 3">
    <name type="scientific">Candidatus Methylospira mobilis</name>
    <dbReference type="NCBI Taxonomy" id="1808979"/>
    <lineage>
        <taxon>Bacteria</taxon>
        <taxon>Pseudomonadati</taxon>
        <taxon>Pseudomonadota</taxon>
        <taxon>Gammaproteobacteria</taxon>
        <taxon>Methylococcales</taxon>
        <taxon>Methylococcaceae</taxon>
        <taxon>Candidatus Methylospira</taxon>
    </lineage>
</organism>
<evidence type="ECO:0000313" key="3">
    <source>
        <dbReference type="Proteomes" id="UP000325755"/>
    </source>
</evidence>
<feature type="domain" description="M23ase beta-sheet core" evidence="1">
    <location>
        <begin position="272"/>
        <end position="372"/>
    </location>
</feature>
<dbReference type="InParanoid" id="A0A5Q0BJD4"/>
<proteinExistence type="predicted"/>
<protein>
    <submittedName>
        <fullName evidence="2">M23 family metallopeptidase</fullName>
    </submittedName>
</protein>
<dbReference type="Proteomes" id="UP000325755">
    <property type="component" value="Chromosome"/>
</dbReference>
<dbReference type="InterPro" id="IPR050570">
    <property type="entry name" value="Cell_wall_metabolism_enzyme"/>
</dbReference>
<dbReference type="CDD" id="cd12797">
    <property type="entry name" value="M23_peptidase"/>
    <property type="match status" value="1"/>
</dbReference>
<dbReference type="InterPro" id="IPR011055">
    <property type="entry name" value="Dup_hybrid_motif"/>
</dbReference>
<dbReference type="OrthoDB" id="9805070at2"/>
<dbReference type="AlphaFoldDB" id="A0A5Q0BJD4"/>
<sequence length="448" mass="48309">MFRRRLSFLSSIATALAVLVLTSPIRLVNAKESGANGDRHKPEPRAILPVSDPLMISPLVWSVLAKPVYPVETTDGRIHLVYELNVNNNSRYTVNLDAVEVLDARTGLRTGLNQAISLDGQDIAGKIRPFSLENPSQNAVDYTNQLGPGQGGVIYYDLSYQIARDLPQSIKHRVVVSFQKADGTTQSLTSMDAGTEISREKALSISPPLEGAGWLIANGSGGIVTAHRYTAQPTNGALRSAEHFAIDFIKLDQSGKLHSGDQYNNSSYFCYGLNVLSATNGRVVVVSDGMTEQIPGRLVPPQEVLQYTGNHVVVAIGSGKYALYAHLVPGSVKVKQGDGVKAGQILGQFGSSGNSDAPHLHFQITNSASAFNTVGLPFVFERMRYQGRLKGELNPAIDSLFKGDGAEIDTSDAGLRSQQMPLTLDLIEFKCRVLAGVNSRLGFKLLFG</sequence>
<keyword evidence="3" id="KW-1185">Reference proteome</keyword>
<name>A0A5Q0BJD4_9GAMM</name>
<dbReference type="KEGG" id="mmob:F6R98_06195"/>
<dbReference type="SUPFAM" id="SSF51261">
    <property type="entry name" value="Duplicated hybrid motif"/>
    <property type="match status" value="1"/>
</dbReference>
<evidence type="ECO:0000313" key="2">
    <source>
        <dbReference type="EMBL" id="QFY42268.1"/>
    </source>
</evidence>
<reference evidence="2 3" key="1">
    <citation type="submission" date="2019-09" db="EMBL/GenBank/DDBJ databases">
        <title>Ecophysiology of the spiral-shaped methanotroph Methylospira mobilis as revealed by the complete genome sequence.</title>
        <authorList>
            <person name="Oshkin I.Y."/>
            <person name="Dedysh S.N."/>
            <person name="Miroshnikov K."/>
            <person name="Danilova O.V."/>
            <person name="Hakobyan A."/>
            <person name="Liesack W."/>
        </authorList>
    </citation>
    <scope>NUCLEOTIDE SEQUENCE [LARGE SCALE GENOMIC DNA]</scope>
    <source>
        <strain evidence="2 3">Shm1</strain>
    </source>
</reference>
<dbReference type="GO" id="GO:0004222">
    <property type="term" value="F:metalloendopeptidase activity"/>
    <property type="evidence" value="ECO:0007669"/>
    <property type="project" value="TreeGrafter"/>
</dbReference>
<dbReference type="PANTHER" id="PTHR21666">
    <property type="entry name" value="PEPTIDASE-RELATED"/>
    <property type="match status" value="1"/>
</dbReference>